<protein>
    <submittedName>
        <fullName evidence="1">Uncharacterized protein</fullName>
    </submittedName>
</protein>
<dbReference type="InterPro" id="IPR029044">
    <property type="entry name" value="Nucleotide-diphossugar_trans"/>
</dbReference>
<accession>A0A6J5PAI6</accession>
<dbReference type="SUPFAM" id="SSF53448">
    <property type="entry name" value="Nucleotide-diphospho-sugar transferases"/>
    <property type="match status" value="1"/>
</dbReference>
<dbReference type="EMBL" id="LR796766">
    <property type="protein sequence ID" value="CAB4164554.1"/>
    <property type="molecule type" value="Genomic_DNA"/>
</dbReference>
<organism evidence="1">
    <name type="scientific">uncultured Caudovirales phage</name>
    <dbReference type="NCBI Taxonomy" id="2100421"/>
    <lineage>
        <taxon>Viruses</taxon>
        <taxon>Duplodnaviria</taxon>
        <taxon>Heunggongvirae</taxon>
        <taxon>Uroviricota</taxon>
        <taxon>Caudoviricetes</taxon>
        <taxon>Peduoviridae</taxon>
        <taxon>Maltschvirus</taxon>
        <taxon>Maltschvirus maltsch</taxon>
    </lineage>
</organism>
<sequence>MDKKPIDKKPTIFIATPMYGGVCHGYFAKSIMSLVMKLTLKGYKVTFNDLYNESLINRARNTLTELFLRSDADYLLFIDGDEGFNADGVIDMIDSGLDVIGAAVPMKAINWANVEKAAELKKTDLKRFGSYVNINFVNKVDIKKVGENPKQPLEVKNIGTGLLLIKRNVFETMKEHVGKYKSDQLDLGGIKKGDYIYDFWKTQVDPEEERLLSEDYYFCTLWRKLGGSVYVAPHVKVVHVGTYIFV</sequence>
<reference evidence="1" key="1">
    <citation type="submission" date="2020-04" db="EMBL/GenBank/DDBJ databases">
        <authorList>
            <person name="Chiriac C."/>
            <person name="Salcher M."/>
            <person name="Ghai R."/>
            <person name="Kavagutti S V."/>
        </authorList>
    </citation>
    <scope>NUCLEOTIDE SEQUENCE</scope>
</reference>
<name>A0A6J5PAI6_9CAUD</name>
<gene>
    <name evidence="1" type="ORF">UFOVP828_44</name>
</gene>
<proteinExistence type="predicted"/>
<evidence type="ECO:0000313" key="1">
    <source>
        <dbReference type="EMBL" id="CAB4164554.1"/>
    </source>
</evidence>
<dbReference type="Gene3D" id="3.90.550.40">
    <property type="match status" value="1"/>
</dbReference>